<evidence type="ECO:0000313" key="2">
    <source>
        <dbReference type="EMBL" id="CAG7785568.1"/>
    </source>
</evidence>
<dbReference type="PANTHER" id="PTHR15730">
    <property type="entry name" value="EXPERIMENTAL AUTOIMMUNE PROSTATITIS ANTIGEN 2-RELATED"/>
    <property type="match status" value="1"/>
</dbReference>
<gene>
    <name evidence="2" type="ORF">AFUS01_LOCUS24186</name>
</gene>
<proteinExistence type="predicted"/>
<dbReference type="EMBL" id="CAJVCH010298878">
    <property type="protein sequence ID" value="CAG7785568.1"/>
    <property type="molecule type" value="Genomic_DNA"/>
</dbReference>
<dbReference type="AlphaFoldDB" id="A0A8J2L0X0"/>
<dbReference type="PROSITE" id="PS51723">
    <property type="entry name" value="PEPTIDASE_M60"/>
    <property type="match status" value="1"/>
</dbReference>
<dbReference type="InterPro" id="IPR031161">
    <property type="entry name" value="Peptidase_M60_dom"/>
</dbReference>
<sequence length="119" mass="13725">MTPESYKVAVSEYISTGLDFNYWKSEPFLALMTYVQLQRAYGRTAFKQVFAKYRALPEEERPRNDQQKIDMWMTMFSRTVGEDLSSFLISWGHPVTDEARNSISDLPGSGLSMSDLLNH</sequence>
<dbReference type="PANTHER" id="PTHR15730:SF5">
    <property type="entry name" value="SI:CH211-210B2.2-RELATED"/>
    <property type="match status" value="1"/>
</dbReference>
<protein>
    <recommendedName>
        <fullName evidence="1">Peptidase M60 domain-containing protein</fullName>
    </recommendedName>
</protein>
<dbReference type="OrthoDB" id="10260387at2759"/>
<evidence type="ECO:0000313" key="3">
    <source>
        <dbReference type="Proteomes" id="UP000708208"/>
    </source>
</evidence>
<keyword evidence="3" id="KW-1185">Reference proteome</keyword>
<name>A0A8J2L0X0_9HEXA</name>
<organism evidence="2 3">
    <name type="scientific">Allacma fusca</name>
    <dbReference type="NCBI Taxonomy" id="39272"/>
    <lineage>
        <taxon>Eukaryota</taxon>
        <taxon>Metazoa</taxon>
        <taxon>Ecdysozoa</taxon>
        <taxon>Arthropoda</taxon>
        <taxon>Hexapoda</taxon>
        <taxon>Collembola</taxon>
        <taxon>Symphypleona</taxon>
        <taxon>Sminthuridae</taxon>
        <taxon>Allacma</taxon>
    </lineage>
</organism>
<evidence type="ECO:0000259" key="1">
    <source>
        <dbReference type="PROSITE" id="PS51723"/>
    </source>
</evidence>
<reference evidence="2" key="1">
    <citation type="submission" date="2021-06" db="EMBL/GenBank/DDBJ databases">
        <authorList>
            <person name="Hodson N. C."/>
            <person name="Mongue J. A."/>
            <person name="Jaron S. K."/>
        </authorList>
    </citation>
    <scope>NUCLEOTIDE SEQUENCE</scope>
</reference>
<feature type="domain" description="Peptidase M60" evidence="1">
    <location>
        <begin position="1"/>
        <end position="42"/>
    </location>
</feature>
<dbReference type="Proteomes" id="UP000708208">
    <property type="component" value="Unassembled WGS sequence"/>
</dbReference>
<comment type="caution">
    <text evidence="2">The sequence shown here is derived from an EMBL/GenBank/DDBJ whole genome shotgun (WGS) entry which is preliminary data.</text>
</comment>
<dbReference type="InterPro" id="IPR051244">
    <property type="entry name" value="TCAF"/>
</dbReference>
<accession>A0A8J2L0X0</accession>
<dbReference type="Pfam" id="PF13402">
    <property type="entry name" value="Peptidase_M60"/>
    <property type="match status" value="1"/>
</dbReference>